<organism evidence="1 2">
    <name type="scientific">Terriglobus aquaticus</name>
    <dbReference type="NCBI Taxonomy" id="940139"/>
    <lineage>
        <taxon>Bacteria</taxon>
        <taxon>Pseudomonadati</taxon>
        <taxon>Acidobacteriota</taxon>
        <taxon>Terriglobia</taxon>
        <taxon>Terriglobales</taxon>
        <taxon>Acidobacteriaceae</taxon>
        <taxon>Terriglobus</taxon>
    </lineage>
</organism>
<dbReference type="EMBL" id="JBJYXY010000001">
    <property type="protein sequence ID" value="MFN2976265.1"/>
    <property type="molecule type" value="Genomic_DNA"/>
</dbReference>
<protein>
    <submittedName>
        <fullName evidence="1">Uncharacterized protein</fullName>
    </submittedName>
</protein>
<accession>A0ABW9KKE8</accession>
<gene>
    <name evidence="1" type="ORF">ACK2TP_10875</name>
</gene>
<comment type="caution">
    <text evidence="1">The sequence shown here is derived from an EMBL/GenBank/DDBJ whole genome shotgun (WGS) entry which is preliminary data.</text>
</comment>
<dbReference type="RefSeq" id="WP_263412249.1">
    <property type="nucleotide sequence ID" value="NZ_BAABBH010000001.1"/>
</dbReference>
<evidence type="ECO:0000313" key="2">
    <source>
        <dbReference type="Proteomes" id="UP001634747"/>
    </source>
</evidence>
<dbReference type="Proteomes" id="UP001634747">
    <property type="component" value="Unassembled WGS sequence"/>
</dbReference>
<name>A0ABW9KKE8_9BACT</name>
<keyword evidence="2" id="KW-1185">Reference proteome</keyword>
<proteinExistence type="predicted"/>
<sequence>MLEEKGATATQEAISEEEVAEFLRKPCSLPNNLVITLCYFADKDDAERCGQAVRFHLEIFGRVMDLSQLEQVFISFNYPETLASIDRGVGATQVIIPTADDVATGIAMAPTVKRGDVWKSVIALNASYARSLSYEPEDPSVETQQQLQALRALTIHTIAHECGHVHDHAMQMKHMGADTFLQKWAPVERYLKEPAMACWSEFMAEYLSAQYGNAETLKGYEDGFCDRLKNAWPAITESIRHYRMHGNVERVLSEVSIQIRHVIVYAGYLFGYLAKTDVSLADAAPKAATEINAHSEFASLIMELREGLMKLLDVYPKFADLNVFNPLSDVVRELYNRAGFTFRENPDGSLHLDIPHRPDTMPTLAEQLAFRTGNL</sequence>
<evidence type="ECO:0000313" key="1">
    <source>
        <dbReference type="EMBL" id="MFN2976265.1"/>
    </source>
</evidence>
<reference evidence="1 2" key="1">
    <citation type="submission" date="2024-12" db="EMBL/GenBank/DDBJ databases">
        <authorList>
            <person name="Lee Y."/>
        </authorList>
    </citation>
    <scope>NUCLEOTIDE SEQUENCE [LARGE SCALE GENOMIC DNA]</scope>
    <source>
        <strain evidence="1 2">03SUJ4</strain>
    </source>
</reference>